<dbReference type="Proteomes" id="UP000277580">
    <property type="component" value="Unassembled WGS sequence"/>
</dbReference>
<dbReference type="OrthoDB" id="5330253at2759"/>
<evidence type="ECO:0008006" key="4">
    <source>
        <dbReference type="Google" id="ProtNLM"/>
    </source>
</evidence>
<dbReference type="PANTHER" id="PTHR28186">
    <property type="entry name" value="MEIOTICALLY UP-REGULATED GENE 9 PROTEIN"/>
    <property type="match status" value="1"/>
</dbReference>
<gene>
    <name evidence="2" type="ORF">P167DRAFT_69692</name>
</gene>
<evidence type="ECO:0000313" key="2">
    <source>
        <dbReference type="EMBL" id="RPB14424.1"/>
    </source>
</evidence>
<dbReference type="PANTHER" id="PTHR28186:SF1">
    <property type="entry name" value="MEIOTICALLY UP-REGULATED GENE 9 PROTEIN"/>
    <property type="match status" value="1"/>
</dbReference>
<accession>A0A3N4KV36</accession>
<feature type="compositionally biased region" description="Polar residues" evidence="1">
    <location>
        <begin position="117"/>
        <end position="132"/>
    </location>
</feature>
<evidence type="ECO:0000313" key="3">
    <source>
        <dbReference type="Proteomes" id="UP000277580"/>
    </source>
</evidence>
<proteinExistence type="predicted"/>
<dbReference type="AlphaFoldDB" id="A0A3N4KV36"/>
<dbReference type="EMBL" id="ML119118">
    <property type="protein sequence ID" value="RPB14424.1"/>
    <property type="molecule type" value="Genomic_DNA"/>
</dbReference>
<feature type="compositionally biased region" description="Low complexity" evidence="1">
    <location>
        <begin position="313"/>
        <end position="328"/>
    </location>
</feature>
<keyword evidence="3" id="KW-1185">Reference proteome</keyword>
<reference evidence="2 3" key="1">
    <citation type="journal article" date="2018" name="Nat. Ecol. Evol.">
        <title>Pezizomycetes genomes reveal the molecular basis of ectomycorrhizal truffle lifestyle.</title>
        <authorList>
            <person name="Murat C."/>
            <person name="Payen T."/>
            <person name="Noel B."/>
            <person name="Kuo A."/>
            <person name="Morin E."/>
            <person name="Chen J."/>
            <person name="Kohler A."/>
            <person name="Krizsan K."/>
            <person name="Balestrini R."/>
            <person name="Da Silva C."/>
            <person name="Montanini B."/>
            <person name="Hainaut M."/>
            <person name="Levati E."/>
            <person name="Barry K.W."/>
            <person name="Belfiori B."/>
            <person name="Cichocki N."/>
            <person name="Clum A."/>
            <person name="Dockter R.B."/>
            <person name="Fauchery L."/>
            <person name="Guy J."/>
            <person name="Iotti M."/>
            <person name="Le Tacon F."/>
            <person name="Lindquist E.A."/>
            <person name="Lipzen A."/>
            <person name="Malagnac F."/>
            <person name="Mello A."/>
            <person name="Molinier V."/>
            <person name="Miyauchi S."/>
            <person name="Poulain J."/>
            <person name="Riccioni C."/>
            <person name="Rubini A."/>
            <person name="Sitrit Y."/>
            <person name="Splivallo R."/>
            <person name="Traeger S."/>
            <person name="Wang M."/>
            <person name="Zifcakova L."/>
            <person name="Wipf D."/>
            <person name="Zambonelli A."/>
            <person name="Paolocci F."/>
            <person name="Nowrousian M."/>
            <person name="Ottonello S."/>
            <person name="Baldrian P."/>
            <person name="Spatafora J.W."/>
            <person name="Henrissat B."/>
            <person name="Nagy L.G."/>
            <person name="Aury J.M."/>
            <person name="Wincker P."/>
            <person name="Grigoriev I.V."/>
            <person name="Bonfante P."/>
            <person name="Martin F.M."/>
        </authorList>
    </citation>
    <scope>NUCLEOTIDE SEQUENCE [LARGE SCALE GENOMIC DNA]</scope>
    <source>
        <strain evidence="2 3">CCBAS932</strain>
    </source>
</reference>
<feature type="compositionally biased region" description="Pro residues" evidence="1">
    <location>
        <begin position="339"/>
        <end position="349"/>
    </location>
</feature>
<feature type="region of interest" description="Disordered" evidence="1">
    <location>
        <begin position="1"/>
        <end position="61"/>
    </location>
</feature>
<dbReference type="Pfam" id="PF10295">
    <property type="entry name" value="DUF2406"/>
    <property type="match status" value="1"/>
</dbReference>
<sequence>MSAASIKKGHTRTWSLRSKKNKDETRLSSLPPAKQKKMTKNVDPTRAITEDEPFQVNQSTNQYKSLSQLKFKDRFGNDITDPDLTNPTRHRWESPLETIRGFEAAIDRDEHRGSYVERTSSNAGAGYSSDTVDSVDGNSWKHNRHPQQMGYYQTTVPRGRPPSDSLHYTGRSGYSETPRSAVDGYGESEMGYGNMNRRRSPGSNVGHGYNGYNNPHPQERMGRPQRRQTYESQNYDAPPNQPYVYHNQAANGGGESPVNPGSSSSGAGSDGPGGYIREPALPPPQPSFGFRDQAMFESSQQITPFENFGPSGSGPSQMPQSMPTSPSTVRKPISLGNPAPAPAPAPAPQPEKQEEKKRKSWFKRRGSKG</sequence>
<feature type="compositionally biased region" description="Basic residues" evidence="1">
    <location>
        <begin position="358"/>
        <end position="369"/>
    </location>
</feature>
<dbReference type="InterPro" id="IPR018809">
    <property type="entry name" value="DUF2406"/>
</dbReference>
<feature type="compositionally biased region" description="Low complexity" evidence="1">
    <location>
        <begin position="256"/>
        <end position="267"/>
    </location>
</feature>
<name>A0A3N4KV36_9PEZI</name>
<protein>
    <recommendedName>
        <fullName evidence="4">DUF2406 domain-containing protein</fullName>
    </recommendedName>
</protein>
<evidence type="ECO:0000256" key="1">
    <source>
        <dbReference type="SAM" id="MobiDB-lite"/>
    </source>
</evidence>
<dbReference type="InParanoid" id="A0A3N4KV36"/>
<feature type="region of interest" description="Disordered" evidence="1">
    <location>
        <begin position="111"/>
        <end position="369"/>
    </location>
</feature>
<organism evidence="2 3">
    <name type="scientific">Morchella conica CCBAS932</name>
    <dbReference type="NCBI Taxonomy" id="1392247"/>
    <lineage>
        <taxon>Eukaryota</taxon>
        <taxon>Fungi</taxon>
        <taxon>Dikarya</taxon>
        <taxon>Ascomycota</taxon>
        <taxon>Pezizomycotina</taxon>
        <taxon>Pezizomycetes</taxon>
        <taxon>Pezizales</taxon>
        <taxon>Morchellaceae</taxon>
        <taxon>Morchella</taxon>
    </lineage>
</organism>